<dbReference type="PRINTS" id="PR00081">
    <property type="entry name" value="GDHRDH"/>
</dbReference>
<dbReference type="Proteomes" id="UP001056500">
    <property type="component" value="Chromosome"/>
</dbReference>
<name>A0ABY4WJV2_9BACL</name>
<dbReference type="PROSITE" id="PS00061">
    <property type="entry name" value="ADH_SHORT"/>
    <property type="match status" value="1"/>
</dbReference>
<feature type="domain" description="Ketoreductase" evidence="4">
    <location>
        <begin position="11"/>
        <end position="192"/>
    </location>
</feature>
<evidence type="ECO:0000313" key="6">
    <source>
        <dbReference type="Proteomes" id="UP001056500"/>
    </source>
</evidence>
<dbReference type="Gene3D" id="3.40.50.720">
    <property type="entry name" value="NAD(P)-binding Rossmann-like Domain"/>
    <property type="match status" value="1"/>
</dbReference>
<gene>
    <name evidence="5" type="ORF">NDK47_22845</name>
</gene>
<sequence>MRDTRKAAAKRVAMLTGCSSGFGLLAAVALAKAGFHVIASMRDPARSGQLDKLAADQGVADTVEVVRMDVTKPDKVSATVDDVVTRHGRIDLLVNNAGFAAGGFAEEVELGEWREQFEVNVFGLIAVTQAVLPHMRSRRSGTIINISSISGRIGFPGLAPYVSSKHAVEGFSESLRMEMLPHGVHVVLIEPGSYRTSIWDKGMEKVVSRPSSPYFAQMKALTVIIHKIASSAPPPDEVVNVIVRAALDPRPSLRYPVGRDVKLSILAKQWLPWRWFEAAVTKRMKPPRS</sequence>
<proteinExistence type="inferred from homology"/>
<dbReference type="RefSeq" id="WP_251872039.1">
    <property type="nucleotide sequence ID" value="NZ_CP098755.1"/>
</dbReference>
<dbReference type="SUPFAM" id="SSF51735">
    <property type="entry name" value="NAD(P)-binding Rossmann-fold domains"/>
    <property type="match status" value="1"/>
</dbReference>
<dbReference type="InterPro" id="IPR036291">
    <property type="entry name" value="NAD(P)-bd_dom_sf"/>
</dbReference>
<dbReference type="PANTHER" id="PTHR43976">
    <property type="entry name" value="SHORT CHAIN DEHYDROGENASE"/>
    <property type="match status" value="1"/>
</dbReference>
<dbReference type="InterPro" id="IPR002347">
    <property type="entry name" value="SDR_fam"/>
</dbReference>
<dbReference type="InterPro" id="IPR051911">
    <property type="entry name" value="SDR_oxidoreductase"/>
</dbReference>
<evidence type="ECO:0000313" key="5">
    <source>
        <dbReference type="EMBL" id="USG64931.1"/>
    </source>
</evidence>
<dbReference type="CDD" id="cd05374">
    <property type="entry name" value="17beta-HSD-like_SDR_c"/>
    <property type="match status" value="1"/>
</dbReference>
<dbReference type="PANTHER" id="PTHR43976:SF16">
    <property type="entry name" value="SHORT-CHAIN DEHYDROGENASE_REDUCTASE FAMILY PROTEIN"/>
    <property type="match status" value="1"/>
</dbReference>
<dbReference type="Pfam" id="PF00106">
    <property type="entry name" value="adh_short"/>
    <property type="match status" value="1"/>
</dbReference>
<comment type="similarity">
    <text evidence="1 3">Belongs to the short-chain dehydrogenases/reductases (SDR) family.</text>
</comment>
<dbReference type="EMBL" id="CP098755">
    <property type="protein sequence ID" value="USG64931.1"/>
    <property type="molecule type" value="Genomic_DNA"/>
</dbReference>
<evidence type="ECO:0000259" key="4">
    <source>
        <dbReference type="SMART" id="SM00822"/>
    </source>
</evidence>
<dbReference type="NCBIfam" id="NF005372">
    <property type="entry name" value="PRK06914.1"/>
    <property type="match status" value="1"/>
</dbReference>
<organism evidence="5 6">
    <name type="scientific">Brevibacillus ruminantium</name>
    <dbReference type="NCBI Taxonomy" id="2950604"/>
    <lineage>
        <taxon>Bacteria</taxon>
        <taxon>Bacillati</taxon>
        <taxon>Bacillota</taxon>
        <taxon>Bacilli</taxon>
        <taxon>Bacillales</taxon>
        <taxon>Paenibacillaceae</taxon>
        <taxon>Brevibacillus</taxon>
    </lineage>
</organism>
<keyword evidence="6" id="KW-1185">Reference proteome</keyword>
<evidence type="ECO:0000256" key="3">
    <source>
        <dbReference type="RuleBase" id="RU000363"/>
    </source>
</evidence>
<dbReference type="SMART" id="SM00822">
    <property type="entry name" value="PKS_KR"/>
    <property type="match status" value="1"/>
</dbReference>
<evidence type="ECO:0000256" key="1">
    <source>
        <dbReference type="ARBA" id="ARBA00006484"/>
    </source>
</evidence>
<evidence type="ECO:0000256" key="2">
    <source>
        <dbReference type="ARBA" id="ARBA00023002"/>
    </source>
</evidence>
<protein>
    <submittedName>
        <fullName evidence="5">SDR family oxidoreductase</fullName>
    </submittedName>
</protein>
<dbReference type="InterPro" id="IPR057326">
    <property type="entry name" value="KR_dom"/>
</dbReference>
<reference evidence="5" key="1">
    <citation type="submission" date="2022-06" db="EMBL/GenBank/DDBJ databases">
        <title>Genome sequencing of Brevibacillus sp. BB3-R1.</title>
        <authorList>
            <person name="Heo J."/>
            <person name="Lee D."/>
            <person name="Won M."/>
            <person name="Han B.-H."/>
            <person name="Hong S.-B."/>
            <person name="Kwon S.-W."/>
        </authorList>
    </citation>
    <scope>NUCLEOTIDE SEQUENCE</scope>
    <source>
        <strain evidence="5">BB3-R1</strain>
    </source>
</reference>
<keyword evidence="2" id="KW-0560">Oxidoreductase</keyword>
<dbReference type="InterPro" id="IPR020904">
    <property type="entry name" value="Sc_DH/Rdtase_CS"/>
</dbReference>
<dbReference type="PRINTS" id="PR00080">
    <property type="entry name" value="SDRFAMILY"/>
</dbReference>
<accession>A0ABY4WJV2</accession>